<evidence type="ECO:0000313" key="1">
    <source>
        <dbReference type="EMBL" id="AHF02219.1"/>
    </source>
</evidence>
<dbReference type="STRING" id="717772.THIAE_04180"/>
<evidence type="ECO:0000313" key="2">
    <source>
        <dbReference type="Proteomes" id="UP000005380"/>
    </source>
</evidence>
<dbReference type="RefSeq" id="WP_006459118.1">
    <property type="nucleotide sequence ID" value="NZ_CP007030.1"/>
</dbReference>
<dbReference type="AlphaFoldDB" id="W0DZ19"/>
<dbReference type="Gene3D" id="3.40.50.11110">
    <property type="entry name" value="Sialyltransferase, C-terminal GT-B Rossman nucleotide-binding domain"/>
    <property type="match status" value="1"/>
</dbReference>
<organism evidence="1 2">
    <name type="scientific">Thiomicrospira aerophila AL3</name>
    <dbReference type="NCBI Taxonomy" id="717772"/>
    <lineage>
        <taxon>Bacteria</taxon>
        <taxon>Pseudomonadati</taxon>
        <taxon>Pseudomonadota</taxon>
        <taxon>Gammaproteobacteria</taxon>
        <taxon>Thiotrichales</taxon>
        <taxon>Piscirickettsiaceae</taxon>
        <taxon>Thiomicrospira</taxon>
    </lineage>
</organism>
<dbReference type="Pfam" id="PF07388">
    <property type="entry name" value="A-2_8-polyST"/>
    <property type="match status" value="1"/>
</dbReference>
<dbReference type="OrthoDB" id="5617191at2"/>
<dbReference type="KEGG" id="tao:THIAE_04180"/>
<dbReference type="InParanoid" id="W0DZ19"/>
<reference evidence="1 2" key="1">
    <citation type="submission" date="2013-12" db="EMBL/GenBank/DDBJ databases">
        <authorList>
            <consortium name="DOE Joint Genome Institute"/>
            <person name="Kappler U."/>
            <person name="Huntemann M."/>
            <person name="Han J."/>
            <person name="Chen A."/>
            <person name="Kyrpides N."/>
            <person name="Mavromatis K."/>
            <person name="Markowitz V."/>
            <person name="Palaniappan K."/>
            <person name="Ivanova N."/>
            <person name="Schaumberg A."/>
            <person name="Pati A."/>
            <person name="Liolios K."/>
            <person name="Nordberg H.P."/>
            <person name="Cantor M.N."/>
            <person name="Hua S.X."/>
            <person name="Woyke T."/>
        </authorList>
    </citation>
    <scope>NUCLEOTIDE SEQUENCE [LARGE SCALE GENOMIC DNA]</scope>
    <source>
        <strain evidence="2">AL2</strain>
    </source>
</reference>
<keyword evidence="2" id="KW-1185">Reference proteome</keyword>
<proteinExistence type="predicted"/>
<dbReference type="EMBL" id="CP007030">
    <property type="protein sequence ID" value="AHF02219.1"/>
    <property type="molecule type" value="Genomic_DNA"/>
</dbReference>
<dbReference type="HOGENOM" id="CLU_769110_0_0_6"/>
<accession>W0DZ19</accession>
<dbReference type="InterPro" id="IPR010866">
    <property type="entry name" value="A-2_8-polyST"/>
</dbReference>
<protein>
    <submittedName>
        <fullName evidence="1">Uncharacterized protein</fullName>
    </submittedName>
</protein>
<gene>
    <name evidence="1" type="ORF">THIAE_04180</name>
</gene>
<dbReference type="Proteomes" id="UP000005380">
    <property type="component" value="Chromosome"/>
</dbReference>
<sequence>MHGIDLYLAKTPRHWWLAHAIAAAEARPAVLMVTEGFHGAEQLIELSKSIKNSPFLTVELIPGKRSSHRYGFFKRRFYKHFEWSIQKQAIDRILAKYDVSRFITANLTALPTQYIYHRYQQTDCQFWVLDDGLVQYRPEIIQQKTHLDEQYQSLLKGFKVRFPKQDQILPFFSHGWFFAPALLHHRLKHLHANKIELHYFDKPVMTELSNRLFKTMSLNSQKWQQSKVVFVFSNESYLQTDCEGFTRAKFEQAIQDFINKNNLQDHAVWVKYHPREHEEDVFGLKKHYPNCEFIPSQIPFEVIVTSLKPADYVVGELSTVLFDVALNRPDVSVHSLMCVTKQKPEYELFNKAGVCLHRVGQ</sequence>
<name>W0DZ19_9GAMM</name>